<evidence type="ECO:0000259" key="6">
    <source>
        <dbReference type="Pfam" id="PF04389"/>
    </source>
</evidence>
<dbReference type="PANTHER" id="PTHR10404">
    <property type="entry name" value="N-ACETYLATED-ALPHA-LINKED ACIDIC DIPEPTIDASE"/>
    <property type="match status" value="1"/>
</dbReference>
<evidence type="ECO:0000313" key="8">
    <source>
        <dbReference type="Proteomes" id="UP000290900"/>
    </source>
</evidence>
<dbReference type="EMBL" id="CAACVR010000023">
    <property type="protein sequence ID" value="VEU22465.1"/>
    <property type="molecule type" value="Genomic_DNA"/>
</dbReference>
<proteinExistence type="inferred from homology"/>
<keyword evidence="3" id="KW-0812">Transmembrane</keyword>
<accession>A0A448YNF0</accession>
<dbReference type="InParanoid" id="A0A448YNF0"/>
<dbReference type="SUPFAM" id="SSF53187">
    <property type="entry name" value="Zn-dependent exopeptidases"/>
    <property type="match status" value="1"/>
</dbReference>
<name>A0A448YNF0_BRENA</name>
<dbReference type="Pfam" id="PF04253">
    <property type="entry name" value="TFR_dimer"/>
    <property type="match status" value="1"/>
</dbReference>
<keyword evidence="3" id="KW-0472">Membrane</keyword>
<dbReference type="InterPro" id="IPR036757">
    <property type="entry name" value="TFR-like_dimer_dom_sf"/>
</dbReference>
<protein>
    <submittedName>
        <fullName evidence="7">DEKNAAC103460</fullName>
    </submittedName>
</protein>
<sequence>MDEKIDCKGPVVLPHTRKSRSLKQLLTTVVVIALLSLQIFAFCYAFNISIIQLSNSDNAVVPQSALPRDVIARAYLSTLQTNLASNWSRKYSGSKQLAGTNLAMVNWTRDQFEEFGLKATIDQYVSYVSYPESQSLSLVKSGKPVYQATLKEDYVKGDPDTKTFVPAFLGYAGSGNVTASYVFCNYGTHEDFDILDSLGIDLKGKVAVIRYGEIFRGLKVKFAQDRGASAVVLFTDPVDDGNITEANGYKTYPDGPARNPSSIQRGSVQFLSQLPGDPTTPGYAVKPGENKSRSDPYLSTPKIPVLPVSSREIAPILTKLNGYGSKVANWTKGLIEGFDYSTGPNPNYSINVYSKQNYTYTPMNNVLAKIEGHNSHEVIIIGNHHDSWTPSAGDPHSGSAVLLELARGLGQLAKIGWKPQRTILFASWDGEEYGLLGSTEYGEYYSDLLKKNTVAYINLDLAVAGSNLHLGSSPLLYDVLKDTAALLPYSDTQSLLQHYRSVSGGGHIANLGSGSDFTVFLDHLGIPSADLGFEGDLNSAVYQYHSIFDSFTWMEKYGDPGFKYHNLMSKYVGLLVLKLSETKVLPLRTRPYSMKLQEFFDKAVSEVPEEWLQSKVFNSSCPHHKNITVSNIVDNVKLKLGKLSSKTTAFDSGANGQQYDFDHWDDLSYWQKFKLEWAVKRTNFWLKFYERFFLREEGLKGRPWFKHIVFASGRYTGYSGQQLPAMLEAVEDGERDDFVDNLVYFDKVISRLIA</sequence>
<dbReference type="InterPro" id="IPR007365">
    <property type="entry name" value="TFR-like_dimer_dom"/>
</dbReference>
<reference evidence="7 8" key="1">
    <citation type="submission" date="2018-12" db="EMBL/GenBank/DDBJ databases">
        <authorList>
            <person name="Tiukova I."/>
            <person name="Dainat J."/>
        </authorList>
    </citation>
    <scope>NUCLEOTIDE SEQUENCE [LARGE SCALE GENOMIC DNA]</scope>
</reference>
<comment type="similarity">
    <text evidence="1">Belongs to the peptidase M28 family. M28B subfamily.</text>
</comment>
<dbReference type="Gene3D" id="1.20.930.40">
    <property type="entry name" value="Transferrin receptor-like, dimerisation domain"/>
    <property type="match status" value="1"/>
</dbReference>
<dbReference type="Proteomes" id="UP000290900">
    <property type="component" value="Unassembled WGS sequence"/>
</dbReference>
<gene>
    <name evidence="7" type="ORF">BRENAR_LOCUS3196</name>
</gene>
<feature type="domain" description="PA" evidence="4">
    <location>
        <begin position="178"/>
        <end position="256"/>
    </location>
</feature>
<keyword evidence="8" id="KW-1185">Reference proteome</keyword>
<dbReference type="SUPFAM" id="SSF47672">
    <property type="entry name" value="Transferrin receptor-like dimerisation domain"/>
    <property type="match status" value="1"/>
</dbReference>
<evidence type="ECO:0000259" key="4">
    <source>
        <dbReference type="Pfam" id="PF02225"/>
    </source>
</evidence>
<keyword evidence="3" id="KW-1133">Transmembrane helix</keyword>
<dbReference type="SUPFAM" id="SSF52025">
    <property type="entry name" value="PA domain"/>
    <property type="match status" value="1"/>
</dbReference>
<evidence type="ECO:0000313" key="7">
    <source>
        <dbReference type="EMBL" id="VEU22465.1"/>
    </source>
</evidence>
<dbReference type="InterPro" id="IPR007484">
    <property type="entry name" value="Peptidase_M28"/>
</dbReference>
<dbReference type="OrthoDB" id="5841748at2759"/>
<organism evidence="7 8">
    <name type="scientific">Brettanomyces naardenensis</name>
    <name type="common">Yeast</name>
    <dbReference type="NCBI Taxonomy" id="13370"/>
    <lineage>
        <taxon>Eukaryota</taxon>
        <taxon>Fungi</taxon>
        <taxon>Dikarya</taxon>
        <taxon>Ascomycota</taxon>
        <taxon>Saccharomycotina</taxon>
        <taxon>Pichiomycetes</taxon>
        <taxon>Pichiales</taxon>
        <taxon>Pichiaceae</taxon>
        <taxon>Brettanomyces</taxon>
    </lineage>
</organism>
<evidence type="ECO:0000256" key="2">
    <source>
        <dbReference type="SAM" id="MobiDB-lite"/>
    </source>
</evidence>
<feature type="region of interest" description="Disordered" evidence="2">
    <location>
        <begin position="274"/>
        <end position="298"/>
    </location>
</feature>
<dbReference type="InterPro" id="IPR039373">
    <property type="entry name" value="Peptidase_M28B"/>
</dbReference>
<dbReference type="FunFam" id="3.40.630.10:FF:000101">
    <property type="entry name" value="N-acetylated alpha-linked acidic dipeptidase like 1"/>
    <property type="match status" value="1"/>
</dbReference>
<dbReference type="GO" id="GO:0004180">
    <property type="term" value="F:carboxypeptidase activity"/>
    <property type="evidence" value="ECO:0007669"/>
    <property type="project" value="TreeGrafter"/>
</dbReference>
<dbReference type="PANTHER" id="PTHR10404:SF46">
    <property type="entry name" value="VACUOLAR PROTEIN SORTING-ASSOCIATED PROTEIN 70"/>
    <property type="match status" value="1"/>
</dbReference>
<dbReference type="Gene3D" id="3.40.630.10">
    <property type="entry name" value="Zn peptidases"/>
    <property type="match status" value="1"/>
</dbReference>
<feature type="transmembrane region" description="Helical" evidence="3">
    <location>
        <begin position="25"/>
        <end position="47"/>
    </location>
</feature>
<evidence type="ECO:0000256" key="3">
    <source>
        <dbReference type="SAM" id="Phobius"/>
    </source>
</evidence>
<dbReference type="Pfam" id="PF04389">
    <property type="entry name" value="Peptidase_M28"/>
    <property type="match status" value="1"/>
</dbReference>
<dbReference type="InterPro" id="IPR046450">
    <property type="entry name" value="PA_dom_sf"/>
</dbReference>
<dbReference type="Pfam" id="PF02225">
    <property type="entry name" value="PA"/>
    <property type="match status" value="1"/>
</dbReference>
<dbReference type="CDD" id="cd02121">
    <property type="entry name" value="PA_GCPII_like"/>
    <property type="match status" value="1"/>
</dbReference>
<dbReference type="STRING" id="13370.A0A448YNF0"/>
<feature type="domain" description="Peptidase M28" evidence="6">
    <location>
        <begin position="365"/>
        <end position="551"/>
    </location>
</feature>
<dbReference type="AlphaFoldDB" id="A0A448YNF0"/>
<dbReference type="FunCoup" id="A0A448YNF0">
    <property type="interactions" value="151"/>
</dbReference>
<feature type="domain" description="Transferrin receptor-like dimerisation" evidence="5">
    <location>
        <begin position="639"/>
        <end position="740"/>
    </location>
</feature>
<dbReference type="Gene3D" id="3.50.30.30">
    <property type="match status" value="1"/>
</dbReference>
<evidence type="ECO:0000256" key="1">
    <source>
        <dbReference type="ARBA" id="ARBA00005634"/>
    </source>
</evidence>
<evidence type="ECO:0000259" key="5">
    <source>
        <dbReference type="Pfam" id="PF04253"/>
    </source>
</evidence>
<dbReference type="FunFam" id="3.50.30.30:FF:000008">
    <property type="entry name" value="Glutamate carboxypeptidase 2"/>
    <property type="match status" value="1"/>
</dbReference>
<dbReference type="CDD" id="cd08022">
    <property type="entry name" value="M28_PSMA_like"/>
    <property type="match status" value="1"/>
</dbReference>
<dbReference type="InterPro" id="IPR003137">
    <property type="entry name" value="PA_domain"/>
</dbReference>